<comment type="caution">
    <text evidence="1">The sequence shown here is derived from an EMBL/GenBank/DDBJ whole genome shotgun (WGS) entry which is preliminary data.</text>
</comment>
<dbReference type="Proteomes" id="UP001595758">
    <property type="component" value="Unassembled WGS sequence"/>
</dbReference>
<dbReference type="EMBL" id="JBHSAB010000001">
    <property type="protein sequence ID" value="MFC3907826.1"/>
    <property type="molecule type" value="Genomic_DNA"/>
</dbReference>
<dbReference type="InterPro" id="IPR016024">
    <property type="entry name" value="ARM-type_fold"/>
</dbReference>
<dbReference type="SUPFAM" id="SSF48371">
    <property type="entry name" value="ARM repeat"/>
    <property type="match status" value="1"/>
</dbReference>
<protein>
    <recommendedName>
        <fullName evidence="3">F-box domain-containing protein</fullName>
    </recommendedName>
</protein>
<sequence>MFNQFNFFNNLSNELLQEIYAHIPASELATTCRRISLRHSSAATIALFRRRDSNAVYYQYKLLRYWSAKPPEWITPDIARCLYFSLQNPRVDFKHRVTGLLLIARSLNTEQETAKITLDESRQILCLLIEGELDLSFVSDSFNALYIERLSSQVIAKYTSLTISEMERHLYGSLQLACLIQKYYTPVQKKEIIQHIIIGLTRETGYTPNLFLLFKAVIEFALSEEPADKSSALIAQDIIKHILNYGIVGYVDHSLQVKIRTKTLKKPNIADAFCIPNLLTTVMNNLSNANSQISLTAFLFLLVLFARCNEEQRTFIIKEIIQHKSKINLPLINTVKSTPQAGLVIDVLIRQLIRAKTGSEIFSAIHYLAELSHDINNNQKEKIQRYLRKLIDLIIAGNTIDNQDTFDVISQVHKMAALYDWSSEPRYYNSVLNSLDSGQPERAIRLLIISSANMANEKAKQVLTKIEPMLKGPELTFTLCMLLSQHTHAKIKTRICEAVLKHITDLKRLPNNIANAIDFFSWSQKRKLIELISNNPQLTSSAVNLLCKLLSEQPWDIRKTAIKAFLEKHNGHDIRQQRAVTLPLLKAGLINITDIQSDRLLNPVEKIIFGTDIKALENQVLRAIEAAETEPEPSKPRVP</sequence>
<name>A0ABV8CC73_9GAMM</name>
<evidence type="ECO:0000313" key="2">
    <source>
        <dbReference type="Proteomes" id="UP001595758"/>
    </source>
</evidence>
<dbReference type="RefSeq" id="WP_382340533.1">
    <property type="nucleotide sequence ID" value="NZ_JBHSAB010000001.1"/>
</dbReference>
<keyword evidence="2" id="KW-1185">Reference proteome</keyword>
<reference evidence="2" key="1">
    <citation type="journal article" date="2019" name="Int. J. Syst. Evol. Microbiol.">
        <title>The Global Catalogue of Microorganisms (GCM) 10K type strain sequencing project: providing services to taxonomists for standard genome sequencing and annotation.</title>
        <authorList>
            <consortium name="The Broad Institute Genomics Platform"/>
            <consortium name="The Broad Institute Genome Sequencing Center for Infectious Disease"/>
            <person name="Wu L."/>
            <person name="Ma J."/>
        </authorList>
    </citation>
    <scope>NUCLEOTIDE SEQUENCE [LARGE SCALE GENOMIC DNA]</scope>
    <source>
        <strain evidence="2">CCUG 59858</strain>
    </source>
</reference>
<evidence type="ECO:0000313" key="1">
    <source>
        <dbReference type="EMBL" id="MFC3907826.1"/>
    </source>
</evidence>
<gene>
    <name evidence="1" type="ORF">ACFORL_01855</name>
</gene>
<organism evidence="1 2">
    <name type="scientific">Legionella dresdenensis</name>
    <dbReference type="NCBI Taxonomy" id="450200"/>
    <lineage>
        <taxon>Bacteria</taxon>
        <taxon>Pseudomonadati</taxon>
        <taxon>Pseudomonadota</taxon>
        <taxon>Gammaproteobacteria</taxon>
        <taxon>Legionellales</taxon>
        <taxon>Legionellaceae</taxon>
        <taxon>Legionella</taxon>
    </lineage>
</organism>
<evidence type="ECO:0008006" key="3">
    <source>
        <dbReference type="Google" id="ProtNLM"/>
    </source>
</evidence>
<accession>A0ABV8CC73</accession>
<proteinExistence type="predicted"/>